<proteinExistence type="predicted"/>
<dbReference type="InterPro" id="IPR008969">
    <property type="entry name" value="CarboxyPept-like_regulatory"/>
</dbReference>
<dbReference type="AlphaFoldDB" id="A0A1G6GTH4"/>
<protein>
    <recommendedName>
        <fullName evidence="3">CarboxypepD_reg-like domain-containing protein</fullName>
    </recommendedName>
</protein>
<organism evidence="1 2">
    <name type="scientific">Williamwhitmania taraxaci</name>
    <dbReference type="NCBI Taxonomy" id="1640674"/>
    <lineage>
        <taxon>Bacteria</taxon>
        <taxon>Pseudomonadati</taxon>
        <taxon>Bacteroidota</taxon>
        <taxon>Bacteroidia</taxon>
        <taxon>Bacteroidales</taxon>
        <taxon>Williamwhitmaniaceae</taxon>
        <taxon>Williamwhitmania</taxon>
    </lineage>
</organism>
<evidence type="ECO:0008006" key="3">
    <source>
        <dbReference type="Google" id="ProtNLM"/>
    </source>
</evidence>
<dbReference type="RefSeq" id="WP_092434840.1">
    <property type="nucleotide sequence ID" value="NZ_FMYP01000004.1"/>
</dbReference>
<dbReference type="SUPFAM" id="SSF49464">
    <property type="entry name" value="Carboxypeptidase regulatory domain-like"/>
    <property type="match status" value="1"/>
</dbReference>
<dbReference type="STRING" id="1640674.SAMN05216323_10048"/>
<sequence>MKTIVITVLFCLLFLLSYSQENIKLTIVDDETKEPIEFATFAYFHANQCSGVYSDALGVVTITLPSTVDSIRISCMGYQPTTLTKIASKTIGLHRKTFNIKEVVVRPCINFKTLGYINNKKEVRIGAESGLECAVLVENETGLESPIKSLLFRFKQNEKTKTVIRIHLYSCNSNRMPDKELINENLVVYITPQNDGIIDYDISKFGITLPVNGVFVGMEWIGCTDGETEQIIKPKRILKTSIVFTSLNHQATYLRSELFNGIWDNRLLDSIVPLKKGKFLNAAFGLKIVE</sequence>
<dbReference type="Proteomes" id="UP000199452">
    <property type="component" value="Unassembled WGS sequence"/>
</dbReference>
<reference evidence="1 2" key="1">
    <citation type="submission" date="2016-09" db="EMBL/GenBank/DDBJ databases">
        <authorList>
            <person name="Capua I."/>
            <person name="De Benedictis P."/>
            <person name="Joannis T."/>
            <person name="Lombin L.H."/>
            <person name="Cattoli G."/>
        </authorList>
    </citation>
    <scope>NUCLEOTIDE SEQUENCE [LARGE SCALE GENOMIC DNA]</scope>
    <source>
        <strain evidence="1 2">A7P-90m</strain>
    </source>
</reference>
<name>A0A1G6GTH4_9BACT</name>
<evidence type="ECO:0000313" key="2">
    <source>
        <dbReference type="Proteomes" id="UP000199452"/>
    </source>
</evidence>
<dbReference type="OrthoDB" id="9805121at2"/>
<keyword evidence="2" id="KW-1185">Reference proteome</keyword>
<dbReference type="EMBL" id="FMYP01000004">
    <property type="protein sequence ID" value="SDB85297.1"/>
    <property type="molecule type" value="Genomic_DNA"/>
</dbReference>
<accession>A0A1G6GTH4</accession>
<evidence type="ECO:0000313" key="1">
    <source>
        <dbReference type="EMBL" id="SDB85297.1"/>
    </source>
</evidence>
<gene>
    <name evidence="1" type="ORF">SAMN05216323_10048</name>
</gene>